<keyword evidence="11" id="KW-1185">Reference proteome</keyword>
<organism evidence="8 10">
    <name type="scientific">Stutzerimonas balearica DSM 6083</name>
    <dbReference type="NCBI Taxonomy" id="1123016"/>
    <lineage>
        <taxon>Bacteria</taxon>
        <taxon>Pseudomonadati</taxon>
        <taxon>Pseudomonadota</taxon>
        <taxon>Gammaproteobacteria</taxon>
        <taxon>Pseudomonadales</taxon>
        <taxon>Pseudomonadaceae</taxon>
        <taxon>Stutzerimonas</taxon>
    </lineage>
</organism>
<sequence length="163" mass="18255">MDRTMRRHPGFNPLGWLLAYAALWALFSEGRGWLVGIPAVLLATWLSLRLGLQPWRLRWRALPGFLGFFLWHMTIGGIDVARRALGSPRSVAPAWAGYRLASRVPRVRLLLSALVGLLPGTLASRIEGDVLRVHVLDATQAWEPTVAELERRLQRLFGEGRGT</sequence>
<proteinExistence type="inferred from homology"/>
<keyword evidence="3" id="KW-1003">Cell membrane</keyword>
<keyword evidence="4 7" id="KW-0812">Transmembrane</keyword>
<accession>A0A8D3XY13</accession>
<dbReference type="InterPro" id="IPR002758">
    <property type="entry name" value="Cation_antiport_E"/>
</dbReference>
<comment type="similarity">
    <text evidence="2">Belongs to the CPA3 antiporters (TC 2.A.63) subunit E family.</text>
</comment>
<evidence type="ECO:0000256" key="7">
    <source>
        <dbReference type="SAM" id="Phobius"/>
    </source>
</evidence>
<keyword evidence="6 7" id="KW-0472">Membrane</keyword>
<name>A0A8D3XY13_9GAMM</name>
<protein>
    <submittedName>
        <fullName evidence="9">Multisubunit sodium/proton antiporter, MrpE subunit (TC 2.A.63.1)</fullName>
    </submittedName>
</protein>
<feature type="transmembrane region" description="Helical" evidence="7">
    <location>
        <begin position="33"/>
        <end position="52"/>
    </location>
</feature>
<gene>
    <name evidence="8" type="ORF">CL52_01765</name>
    <name evidence="9" type="ORF">SAMN05660875_101364</name>
</gene>
<evidence type="ECO:0000313" key="10">
    <source>
        <dbReference type="Proteomes" id="UP000031271"/>
    </source>
</evidence>
<comment type="subcellular location">
    <subcellularLocation>
        <location evidence="1">Cell membrane</location>
        <topology evidence="1">Multi-pass membrane protein</topology>
    </subcellularLocation>
</comment>
<evidence type="ECO:0000256" key="2">
    <source>
        <dbReference type="ARBA" id="ARBA00006228"/>
    </source>
</evidence>
<keyword evidence="5 7" id="KW-1133">Transmembrane helix</keyword>
<evidence type="ECO:0000256" key="6">
    <source>
        <dbReference type="ARBA" id="ARBA00023136"/>
    </source>
</evidence>
<reference evidence="9 11" key="2">
    <citation type="submission" date="2016-10" db="EMBL/GenBank/DDBJ databases">
        <authorList>
            <person name="Varghese N."/>
            <person name="Submissions S."/>
        </authorList>
    </citation>
    <scope>NUCLEOTIDE SEQUENCE [LARGE SCALE GENOMIC DNA]</scope>
    <source>
        <strain evidence="9 11">DSM 6083</strain>
    </source>
</reference>
<reference evidence="8 10" key="3">
    <citation type="journal article" name="Genome Announc.">
        <title>Complete Genome Sequence of Pseudomonas balearica DSM 6083T.</title>
        <authorList>
            <person name="Bennasar-Figueras A."/>
            <person name="Salva-Serra F."/>
            <person name="Jaen-Luchoro D."/>
            <person name="Segui C."/>
            <person name="Aliaga F."/>
            <person name="Busquets A."/>
            <person name="Gomila M."/>
            <person name="Moore E.R."/>
            <person name="Lalucat J."/>
        </authorList>
    </citation>
    <scope>NUCLEOTIDE SEQUENCE [LARGE SCALE GENOMIC DNA]</scope>
    <source>
        <strain evidence="10">DSM 6083</strain>
        <strain evidence="8">DSM6083</strain>
    </source>
</reference>
<dbReference type="Proteomes" id="UP000182276">
    <property type="component" value="Unassembled WGS sequence"/>
</dbReference>
<dbReference type="Pfam" id="PF01899">
    <property type="entry name" value="MNHE"/>
    <property type="match status" value="1"/>
</dbReference>
<dbReference type="GO" id="GO:0005886">
    <property type="term" value="C:plasma membrane"/>
    <property type="evidence" value="ECO:0007669"/>
    <property type="project" value="UniProtKB-SubCell"/>
</dbReference>
<reference evidence="10" key="1">
    <citation type="submission" date="2014-03" db="EMBL/GenBank/DDBJ databases">
        <title>Complete genome of Pseudomonas balearica DSM 6083T, a sewage water isolate from an enrichment with 2-methylnaphthalene.</title>
        <authorList>
            <person name="Salva-Serra F."/>
            <person name="Jaen-Luchoro D."/>
            <person name="Busquets A."/>
            <person name="Pena A."/>
            <person name="Gomila M."/>
            <person name="Bosch R."/>
            <person name="Nogales B."/>
            <person name="Garcia-Valdes E."/>
            <person name="Lalucat J."/>
            <person name="Bennasar A."/>
        </authorList>
    </citation>
    <scope>NUCLEOTIDE SEQUENCE [LARGE SCALE GENOMIC DNA]</scope>
    <source>
        <strain evidence="10">DSM 6083</strain>
    </source>
</reference>
<dbReference type="GO" id="GO:0008324">
    <property type="term" value="F:monoatomic cation transmembrane transporter activity"/>
    <property type="evidence" value="ECO:0007669"/>
    <property type="project" value="InterPro"/>
</dbReference>
<evidence type="ECO:0000313" key="8">
    <source>
        <dbReference type="EMBL" id="AJE13830.1"/>
    </source>
</evidence>
<evidence type="ECO:0000313" key="11">
    <source>
        <dbReference type="Proteomes" id="UP000182276"/>
    </source>
</evidence>
<evidence type="ECO:0000256" key="5">
    <source>
        <dbReference type="ARBA" id="ARBA00022989"/>
    </source>
</evidence>
<dbReference type="PANTHER" id="PTHR34584">
    <property type="entry name" value="NA(+)/H(+) ANTIPORTER SUBUNIT E1"/>
    <property type="match status" value="1"/>
</dbReference>
<evidence type="ECO:0000256" key="1">
    <source>
        <dbReference type="ARBA" id="ARBA00004651"/>
    </source>
</evidence>
<feature type="transmembrane region" description="Helical" evidence="7">
    <location>
        <begin position="9"/>
        <end position="27"/>
    </location>
</feature>
<evidence type="ECO:0000313" key="9">
    <source>
        <dbReference type="EMBL" id="SDL97471.1"/>
    </source>
</evidence>
<evidence type="ECO:0000256" key="4">
    <source>
        <dbReference type="ARBA" id="ARBA00022692"/>
    </source>
</evidence>
<dbReference type="EMBL" id="FNHO01000001">
    <property type="protein sequence ID" value="SDL97471.1"/>
    <property type="molecule type" value="Genomic_DNA"/>
</dbReference>
<feature type="transmembrane region" description="Helical" evidence="7">
    <location>
        <begin position="64"/>
        <end position="85"/>
    </location>
</feature>
<dbReference type="KEGG" id="pbm:CL52_01765"/>
<dbReference type="AlphaFoldDB" id="A0A8D3XY13"/>
<dbReference type="EMBL" id="CP007511">
    <property type="protein sequence ID" value="AJE13830.1"/>
    <property type="molecule type" value="Genomic_DNA"/>
</dbReference>
<dbReference type="Proteomes" id="UP000031271">
    <property type="component" value="Chromosome"/>
</dbReference>
<dbReference type="PANTHER" id="PTHR34584:SF1">
    <property type="entry name" value="NA(+)_H(+) ANTIPORTER SUBUNIT E1"/>
    <property type="match status" value="1"/>
</dbReference>
<evidence type="ECO:0000256" key="3">
    <source>
        <dbReference type="ARBA" id="ARBA00022475"/>
    </source>
</evidence>